<dbReference type="InterPro" id="IPR023058">
    <property type="entry name" value="PPIase_PpiC_CS"/>
</dbReference>
<accession>A0AAE3HHX2</accession>
<dbReference type="SUPFAM" id="SSF54534">
    <property type="entry name" value="FKBP-like"/>
    <property type="match status" value="1"/>
</dbReference>
<proteinExistence type="predicted"/>
<evidence type="ECO:0000313" key="8">
    <source>
        <dbReference type="EMBL" id="MCR1899705.1"/>
    </source>
</evidence>
<dbReference type="PANTHER" id="PTHR47245:SF1">
    <property type="entry name" value="FOLDASE PROTEIN PRSA"/>
    <property type="match status" value="1"/>
</dbReference>
<evidence type="ECO:0000256" key="3">
    <source>
        <dbReference type="ARBA" id="ARBA00022729"/>
    </source>
</evidence>
<gene>
    <name evidence="8" type="ORF">NSA47_12030</name>
</gene>
<dbReference type="InterPro" id="IPR050245">
    <property type="entry name" value="PrsA_foldase"/>
</dbReference>
<keyword evidence="3" id="KW-0732">Signal</keyword>
<keyword evidence="5 6" id="KW-0413">Isomerase</keyword>
<dbReference type="Proteomes" id="UP001205748">
    <property type="component" value="Unassembled WGS sequence"/>
</dbReference>
<evidence type="ECO:0000259" key="7">
    <source>
        <dbReference type="PROSITE" id="PS50198"/>
    </source>
</evidence>
<feature type="domain" description="PpiC" evidence="7">
    <location>
        <begin position="114"/>
        <end position="203"/>
    </location>
</feature>
<evidence type="ECO:0000313" key="9">
    <source>
        <dbReference type="Proteomes" id="UP001205748"/>
    </source>
</evidence>
<dbReference type="RefSeq" id="WP_257532334.1">
    <property type="nucleotide sequence ID" value="NZ_JANKAS010000012.1"/>
</dbReference>
<evidence type="ECO:0000256" key="6">
    <source>
        <dbReference type="PROSITE-ProRule" id="PRU00278"/>
    </source>
</evidence>
<keyword evidence="9" id="KW-1185">Reference proteome</keyword>
<evidence type="ECO:0000256" key="5">
    <source>
        <dbReference type="ARBA" id="ARBA00023235"/>
    </source>
</evidence>
<sequence length="247" mass="28401">MENNKVLAKVGTREITQENLNFFLKSLNPQVAAQFYSEEGQKQLLDEMINQELLYLDALDKGLEKHEAYQVEVENLKENLLKQYAVNQLLKDIQVSDQEVEGFYQDNKDQFVSPKSIKASHILVDDKDHADQIIKEIEEGLSFEEAAQKYSNCPSKEKGGDLGFFSKGQMVPEFEEAAFNMELNKVSQPIKSEFGYHIIKVNEEKEEGSKSLDEVKSQIQNQLTSQKQQAVYFEKVEGLKDKYKVEM</sequence>
<comment type="caution">
    <text evidence="8">The sequence shown here is derived from an EMBL/GenBank/DDBJ whole genome shotgun (WGS) entry which is preliminary data.</text>
</comment>
<comment type="catalytic activity">
    <reaction evidence="1">
        <text>[protein]-peptidylproline (omega=180) = [protein]-peptidylproline (omega=0)</text>
        <dbReference type="Rhea" id="RHEA:16237"/>
        <dbReference type="Rhea" id="RHEA-COMP:10747"/>
        <dbReference type="Rhea" id="RHEA-COMP:10748"/>
        <dbReference type="ChEBI" id="CHEBI:83833"/>
        <dbReference type="ChEBI" id="CHEBI:83834"/>
        <dbReference type="EC" id="5.2.1.8"/>
    </reaction>
</comment>
<dbReference type="Pfam" id="PF13616">
    <property type="entry name" value="Rotamase_3"/>
    <property type="match status" value="1"/>
</dbReference>
<dbReference type="Gene3D" id="3.10.50.40">
    <property type="match status" value="1"/>
</dbReference>
<evidence type="ECO:0000256" key="4">
    <source>
        <dbReference type="ARBA" id="ARBA00023110"/>
    </source>
</evidence>
<reference evidence="8" key="1">
    <citation type="submission" date="2022-07" db="EMBL/GenBank/DDBJ databases">
        <title>Enhanced cultured diversity of the mouse gut microbiota enables custom-made synthetic communities.</title>
        <authorList>
            <person name="Afrizal A."/>
        </authorList>
    </citation>
    <scope>NUCLEOTIDE SEQUENCE</scope>
    <source>
        <strain evidence="8">DSM 28593</strain>
    </source>
</reference>
<dbReference type="EMBL" id="JANKAS010000012">
    <property type="protein sequence ID" value="MCR1899705.1"/>
    <property type="molecule type" value="Genomic_DNA"/>
</dbReference>
<dbReference type="PANTHER" id="PTHR47245">
    <property type="entry name" value="PEPTIDYLPROLYL ISOMERASE"/>
    <property type="match status" value="1"/>
</dbReference>
<organism evidence="8 9">
    <name type="scientific">Irregularibacter muris</name>
    <dbReference type="NCBI Taxonomy" id="1796619"/>
    <lineage>
        <taxon>Bacteria</taxon>
        <taxon>Bacillati</taxon>
        <taxon>Bacillota</taxon>
        <taxon>Clostridia</taxon>
        <taxon>Eubacteriales</taxon>
        <taxon>Eubacteriaceae</taxon>
        <taxon>Irregularibacter</taxon>
    </lineage>
</organism>
<dbReference type="InterPro" id="IPR000297">
    <property type="entry name" value="PPIase_PpiC"/>
</dbReference>
<dbReference type="GO" id="GO:0003755">
    <property type="term" value="F:peptidyl-prolyl cis-trans isomerase activity"/>
    <property type="evidence" value="ECO:0007669"/>
    <property type="project" value="UniProtKB-KW"/>
</dbReference>
<dbReference type="AlphaFoldDB" id="A0AAE3HHX2"/>
<dbReference type="Gene3D" id="1.10.8.1040">
    <property type="match status" value="1"/>
</dbReference>
<dbReference type="PROSITE" id="PS50198">
    <property type="entry name" value="PPIC_PPIASE_2"/>
    <property type="match status" value="1"/>
</dbReference>
<dbReference type="PROSITE" id="PS01096">
    <property type="entry name" value="PPIC_PPIASE_1"/>
    <property type="match status" value="1"/>
</dbReference>
<evidence type="ECO:0000256" key="2">
    <source>
        <dbReference type="ARBA" id="ARBA00013194"/>
    </source>
</evidence>
<dbReference type="InterPro" id="IPR046357">
    <property type="entry name" value="PPIase_dom_sf"/>
</dbReference>
<dbReference type="InterPro" id="IPR027304">
    <property type="entry name" value="Trigger_fact/SurA_dom_sf"/>
</dbReference>
<dbReference type="SUPFAM" id="SSF109998">
    <property type="entry name" value="Triger factor/SurA peptide-binding domain-like"/>
    <property type="match status" value="1"/>
</dbReference>
<evidence type="ECO:0000256" key="1">
    <source>
        <dbReference type="ARBA" id="ARBA00000971"/>
    </source>
</evidence>
<keyword evidence="4 6" id="KW-0697">Rotamase</keyword>
<name>A0AAE3HHX2_9FIRM</name>
<dbReference type="EC" id="5.2.1.8" evidence="2"/>
<protein>
    <recommendedName>
        <fullName evidence="2">peptidylprolyl isomerase</fullName>
        <ecNumber evidence="2">5.2.1.8</ecNumber>
    </recommendedName>
</protein>